<evidence type="ECO:0000313" key="2">
    <source>
        <dbReference type="EMBL" id="KAJ8438319.1"/>
    </source>
</evidence>
<dbReference type="AlphaFoldDB" id="A0A9Q1K7H9"/>
<dbReference type="EMBL" id="JAKOGI010000258">
    <property type="protein sequence ID" value="KAJ8438319.1"/>
    <property type="molecule type" value="Genomic_DNA"/>
</dbReference>
<name>A0A9Q1K7H9_9CARY</name>
<gene>
    <name evidence="2" type="ORF">Cgig2_013367</name>
</gene>
<accession>A0A9Q1K7H9</accession>
<sequence>MASGVGYYLPTAILTSIYRGLNEISRSSHPSRGWGYFPTHFLYAWLAKNFDLYELVGEASSSPGMVKFNGIGQAKSFQLEEARELIASGRGFRWHSSINRLKETLVDDGKLSRADFAYFVSIRSGFLSYHCEHNFVMEHYCPDRFIHTPVIHRSDLFDTNTSKDEGKLGSKPKLKIVRSGKPLEPSVPPMGDGSSRVKIPGIDIVIPAKPIPAIPIQNIVPLPQDEITIRVCEPTTKKVIELLPEGAENIMDIFNSEPNPTECRVLFFSSKHDFFANVYLTGADVTPLKSKDEGFIKQACDLKDLQQSYSGRTSVEEHDTCRMEVQGKLDEASRGLNTEGAHYEAKMAELKHVESRRQELLKELQLLEEQ</sequence>
<evidence type="ECO:0000313" key="3">
    <source>
        <dbReference type="Proteomes" id="UP001153076"/>
    </source>
</evidence>
<feature type="coiled-coil region" evidence="1">
    <location>
        <begin position="343"/>
        <end position="370"/>
    </location>
</feature>
<organism evidence="2 3">
    <name type="scientific">Carnegiea gigantea</name>
    <dbReference type="NCBI Taxonomy" id="171969"/>
    <lineage>
        <taxon>Eukaryota</taxon>
        <taxon>Viridiplantae</taxon>
        <taxon>Streptophyta</taxon>
        <taxon>Embryophyta</taxon>
        <taxon>Tracheophyta</taxon>
        <taxon>Spermatophyta</taxon>
        <taxon>Magnoliopsida</taxon>
        <taxon>eudicotyledons</taxon>
        <taxon>Gunneridae</taxon>
        <taxon>Pentapetalae</taxon>
        <taxon>Caryophyllales</taxon>
        <taxon>Cactineae</taxon>
        <taxon>Cactaceae</taxon>
        <taxon>Cactoideae</taxon>
        <taxon>Echinocereeae</taxon>
        <taxon>Carnegiea</taxon>
    </lineage>
</organism>
<proteinExistence type="predicted"/>
<reference evidence="2" key="1">
    <citation type="submission" date="2022-04" db="EMBL/GenBank/DDBJ databases">
        <title>Carnegiea gigantea Genome sequencing and assembly v2.</title>
        <authorList>
            <person name="Copetti D."/>
            <person name="Sanderson M.J."/>
            <person name="Burquez A."/>
            <person name="Wojciechowski M.F."/>
        </authorList>
    </citation>
    <scope>NUCLEOTIDE SEQUENCE</scope>
    <source>
        <strain evidence="2">SGP5-SGP5p</strain>
        <tissue evidence="2">Aerial part</tissue>
    </source>
</reference>
<dbReference type="PANTHER" id="PTHR36607">
    <property type="entry name" value="1,2-DIHYDROXY-3-KETO-5-METHYLTHIOPENTENE DIOXYGENASE 4"/>
    <property type="match status" value="1"/>
</dbReference>
<dbReference type="Proteomes" id="UP001153076">
    <property type="component" value="Unassembled WGS sequence"/>
</dbReference>
<evidence type="ECO:0000256" key="1">
    <source>
        <dbReference type="SAM" id="Coils"/>
    </source>
</evidence>
<comment type="caution">
    <text evidence="2">The sequence shown here is derived from an EMBL/GenBank/DDBJ whole genome shotgun (WGS) entry which is preliminary data.</text>
</comment>
<protein>
    <recommendedName>
        <fullName evidence="4">Aminotransferase-like plant mobile domain-containing protein</fullName>
    </recommendedName>
</protein>
<keyword evidence="1" id="KW-0175">Coiled coil</keyword>
<evidence type="ECO:0008006" key="4">
    <source>
        <dbReference type="Google" id="ProtNLM"/>
    </source>
</evidence>
<keyword evidence="3" id="KW-1185">Reference proteome</keyword>
<dbReference type="PANTHER" id="PTHR36607:SF20">
    <property type="entry name" value="AMINOTRANSFERASE-LIKE PLANT MOBILE DOMAIN-CONTAINING PROTEIN"/>
    <property type="match status" value="1"/>
</dbReference>